<dbReference type="AlphaFoldDB" id="A0A6J8DHA5"/>
<name>A0A6J8DHA5_MYTCO</name>
<protein>
    <submittedName>
        <fullName evidence="1">Uncharacterized protein</fullName>
    </submittedName>
</protein>
<dbReference type="EMBL" id="CACVKT020007232">
    <property type="protein sequence ID" value="CAC5406494.1"/>
    <property type="molecule type" value="Genomic_DNA"/>
</dbReference>
<sequence>MEETSEENDNLIPDVGRGIIETQSQVPTAPGQYPEEVSTKCLVWLMQCLKHIGGQLARWLEELSSCDMKIIHRPRKKHCNDDGISRIPDNVPECDCYPAGLDPTTLPYHGCRYCLRAHQQWSRFGNDVDDVIPLATKSVIASIRPVSVVALAGDCHSDPSLNLDDTLPYADGNPCSNWAPEHPLSS</sequence>
<keyword evidence="2" id="KW-1185">Reference proteome</keyword>
<organism evidence="1 2">
    <name type="scientific">Mytilus coruscus</name>
    <name type="common">Sea mussel</name>
    <dbReference type="NCBI Taxonomy" id="42192"/>
    <lineage>
        <taxon>Eukaryota</taxon>
        <taxon>Metazoa</taxon>
        <taxon>Spiralia</taxon>
        <taxon>Lophotrochozoa</taxon>
        <taxon>Mollusca</taxon>
        <taxon>Bivalvia</taxon>
        <taxon>Autobranchia</taxon>
        <taxon>Pteriomorphia</taxon>
        <taxon>Mytilida</taxon>
        <taxon>Mytiloidea</taxon>
        <taxon>Mytilidae</taxon>
        <taxon>Mytilinae</taxon>
        <taxon>Mytilus</taxon>
    </lineage>
</organism>
<reference evidence="1 2" key="1">
    <citation type="submission" date="2020-06" db="EMBL/GenBank/DDBJ databases">
        <authorList>
            <person name="Li R."/>
            <person name="Bekaert M."/>
        </authorList>
    </citation>
    <scope>NUCLEOTIDE SEQUENCE [LARGE SCALE GENOMIC DNA]</scope>
    <source>
        <strain evidence="2">wild</strain>
    </source>
</reference>
<dbReference type="OrthoDB" id="6154454at2759"/>
<accession>A0A6J8DHA5</accession>
<proteinExistence type="predicted"/>
<evidence type="ECO:0000313" key="1">
    <source>
        <dbReference type="EMBL" id="CAC5406494.1"/>
    </source>
</evidence>
<gene>
    <name evidence="1" type="ORF">MCOR_40065</name>
</gene>
<dbReference type="Proteomes" id="UP000507470">
    <property type="component" value="Unassembled WGS sequence"/>
</dbReference>
<evidence type="ECO:0000313" key="2">
    <source>
        <dbReference type="Proteomes" id="UP000507470"/>
    </source>
</evidence>